<protein>
    <submittedName>
        <fullName evidence="2">ATP-dependent RecD-like DNA helicase</fullName>
        <ecNumber evidence="2">3.6.4.12</ecNumber>
    </submittedName>
</protein>
<proteinExistence type="predicted"/>
<keyword evidence="2" id="KW-0547">Nucleotide-binding</keyword>
<comment type="caution">
    <text evidence="2">The sequence shown here is derived from an EMBL/GenBank/DDBJ whole genome shotgun (WGS) entry which is preliminary data.</text>
</comment>
<keyword evidence="2" id="KW-0347">Helicase</keyword>
<dbReference type="Gene3D" id="2.30.30.940">
    <property type="match status" value="1"/>
</dbReference>
<dbReference type="CDD" id="cd18809">
    <property type="entry name" value="SF1_C_RecD"/>
    <property type="match status" value="1"/>
</dbReference>
<dbReference type="EMBL" id="VSSQ01022818">
    <property type="protein sequence ID" value="MPM69358.1"/>
    <property type="molecule type" value="Genomic_DNA"/>
</dbReference>
<dbReference type="GO" id="GO:0016787">
    <property type="term" value="F:hydrolase activity"/>
    <property type="evidence" value="ECO:0007669"/>
    <property type="project" value="UniProtKB-KW"/>
</dbReference>
<accession>A0A645BW77</accession>
<keyword evidence="2" id="KW-0067">ATP-binding</keyword>
<dbReference type="GO" id="GO:0003678">
    <property type="term" value="F:DNA helicase activity"/>
    <property type="evidence" value="ECO:0007669"/>
    <property type="project" value="UniProtKB-EC"/>
</dbReference>
<dbReference type="Gene3D" id="3.40.50.300">
    <property type="entry name" value="P-loop containing nucleotide triphosphate hydrolases"/>
    <property type="match status" value="3"/>
</dbReference>
<reference evidence="2" key="1">
    <citation type="submission" date="2019-08" db="EMBL/GenBank/DDBJ databases">
        <authorList>
            <person name="Kucharzyk K."/>
            <person name="Murdoch R.W."/>
            <person name="Higgins S."/>
            <person name="Loffler F."/>
        </authorList>
    </citation>
    <scope>NUCLEOTIDE SEQUENCE</scope>
</reference>
<dbReference type="AlphaFoldDB" id="A0A645BW77"/>
<dbReference type="Pfam" id="PF13538">
    <property type="entry name" value="UvrD_C_2"/>
    <property type="match status" value="1"/>
</dbReference>
<gene>
    <name evidence="2" type="primary">recD2_48</name>
    <name evidence="2" type="ORF">SDC9_116303</name>
</gene>
<evidence type="ECO:0000259" key="1">
    <source>
        <dbReference type="Pfam" id="PF13538"/>
    </source>
</evidence>
<sequence>MISNTGGDNEFGTGFLLDDLIQYVYNGAECSLLLLGDTAQLPPVMQENSPALEKNRLEGYGLKVMEYTLTQVVRQALESGILYNATLLRKALDDELTSHRPKLKLSNFKDIQSLSGMDLTDEIQRSYDGVGVKDTIIITRSNKRSNIYNNGIRGRVMMREDEISNGDLLMITRNNYFWNKPYKEIDFIANGDVVEVVRVGKYREMYGFRFVDLTLHSLDLDWEIDARIWLDSLQSESPAHAGELSNRLFELVSEDYQDIKNKRERYKQMLENEYLNALQVKFAYAVTCHKAQGGQWKKVFIDMGLSPDMQIDRNYYRWLYTALTRATESVFLVNYST</sequence>
<evidence type="ECO:0000313" key="2">
    <source>
        <dbReference type="EMBL" id="MPM69358.1"/>
    </source>
</evidence>
<feature type="domain" description="UvrD-like helicase C-terminal" evidence="1">
    <location>
        <begin position="282"/>
        <end position="333"/>
    </location>
</feature>
<organism evidence="2">
    <name type="scientific">bioreactor metagenome</name>
    <dbReference type="NCBI Taxonomy" id="1076179"/>
    <lineage>
        <taxon>unclassified sequences</taxon>
        <taxon>metagenomes</taxon>
        <taxon>ecological metagenomes</taxon>
    </lineage>
</organism>
<dbReference type="EC" id="3.6.4.12" evidence="2"/>
<name>A0A645BW77_9ZZZZ</name>
<dbReference type="InterPro" id="IPR027785">
    <property type="entry name" value="UvrD-like_helicase_C"/>
</dbReference>
<dbReference type="InterPro" id="IPR027417">
    <property type="entry name" value="P-loop_NTPase"/>
</dbReference>
<keyword evidence="2" id="KW-0378">Hydrolase</keyword>
<dbReference type="SUPFAM" id="SSF52540">
    <property type="entry name" value="P-loop containing nucleoside triphosphate hydrolases"/>
    <property type="match status" value="1"/>
</dbReference>